<name>A0A508X3G4_9HYPH</name>
<evidence type="ECO:0000256" key="5">
    <source>
        <dbReference type="ARBA" id="ARBA00022962"/>
    </source>
</evidence>
<dbReference type="InterPro" id="IPR001347">
    <property type="entry name" value="SIS_dom"/>
</dbReference>
<dbReference type="SUPFAM" id="SSF53697">
    <property type="entry name" value="SIS domain"/>
    <property type="match status" value="1"/>
</dbReference>
<dbReference type="PROSITE" id="PS51464">
    <property type="entry name" value="SIS"/>
    <property type="match status" value="1"/>
</dbReference>
<evidence type="ECO:0000259" key="6">
    <source>
        <dbReference type="PROSITE" id="PS51464"/>
    </source>
</evidence>
<dbReference type="EC" id="2.6.1.16" evidence="2"/>
<dbReference type="GO" id="GO:0016853">
    <property type="term" value="F:isomerase activity"/>
    <property type="evidence" value="ECO:0007669"/>
    <property type="project" value="UniProtKB-KW"/>
</dbReference>
<dbReference type="PANTHER" id="PTHR10937">
    <property type="entry name" value="GLUCOSAMINE--FRUCTOSE-6-PHOSPHATE AMINOTRANSFERASE, ISOMERIZING"/>
    <property type="match status" value="1"/>
</dbReference>
<evidence type="ECO:0000256" key="4">
    <source>
        <dbReference type="ARBA" id="ARBA00022576"/>
    </source>
</evidence>
<evidence type="ECO:0000256" key="1">
    <source>
        <dbReference type="ARBA" id="ARBA00001031"/>
    </source>
</evidence>
<dbReference type="GO" id="GO:0006002">
    <property type="term" value="P:fructose 6-phosphate metabolic process"/>
    <property type="evidence" value="ECO:0007669"/>
    <property type="project" value="TreeGrafter"/>
</dbReference>
<protein>
    <recommendedName>
        <fullName evidence="3">Glutamine--fructose-6-phosphate aminotransferase [isomerizing]</fullName>
        <ecNumber evidence="2">2.6.1.16</ecNumber>
    </recommendedName>
</protein>
<dbReference type="Proteomes" id="UP000507954">
    <property type="component" value="Unassembled WGS sequence"/>
</dbReference>
<dbReference type="GeneID" id="61609026"/>
<dbReference type="InterPro" id="IPR046348">
    <property type="entry name" value="SIS_dom_sf"/>
</dbReference>
<dbReference type="Pfam" id="PF01380">
    <property type="entry name" value="SIS"/>
    <property type="match status" value="1"/>
</dbReference>
<accession>A0A508X3G4</accession>
<keyword evidence="7" id="KW-0413">Isomerase</keyword>
<evidence type="ECO:0000256" key="2">
    <source>
        <dbReference type="ARBA" id="ARBA00012916"/>
    </source>
</evidence>
<organism evidence="7">
    <name type="scientific">Sinorhizobium medicae</name>
    <dbReference type="NCBI Taxonomy" id="110321"/>
    <lineage>
        <taxon>Bacteria</taxon>
        <taxon>Pseudomonadati</taxon>
        <taxon>Pseudomonadota</taxon>
        <taxon>Alphaproteobacteria</taxon>
        <taxon>Hyphomicrobiales</taxon>
        <taxon>Rhizobiaceae</taxon>
        <taxon>Sinorhizobium/Ensifer group</taxon>
        <taxon>Sinorhizobium</taxon>
    </lineage>
</organism>
<dbReference type="GO" id="GO:0006487">
    <property type="term" value="P:protein N-linked glycosylation"/>
    <property type="evidence" value="ECO:0007669"/>
    <property type="project" value="TreeGrafter"/>
</dbReference>
<keyword evidence="4" id="KW-0032">Aminotransferase</keyword>
<proteinExistence type="predicted"/>
<keyword evidence="4" id="KW-0808">Transferase</keyword>
<sequence length="341" mass="34910">MNMSISKDRPAGLVAIDREMARQHGDAVASYQEAAATAQRIAASLKSTGRLLLLGMGGSHAVARAVEPLYRALGIDAVALPLSEQLGQPLPIEGKTILVTSQSGESAEVLRWFRETDGGTSETFGLTLEEDAFLAKAIPSLVGAGGTEQAFAATRSLTVTFALHLAILAALGADPAEALRALKTPEAPAIDGALAMLTGVSAIVTSGRRLQGIAEAIALGLTELSRLPCFSLEGGQLRHGPMEMLGPSMAVILFRAADPTAGLVGAMAVSAAEAGSPVVVFDASGEPPAAGATTIRFEPAAGMAAIFAMLPVAQSLMIAFADARVENAGTPVRSTKVTRSE</sequence>
<feature type="domain" description="SIS" evidence="6">
    <location>
        <begin position="41"/>
        <end position="178"/>
    </location>
</feature>
<dbReference type="AlphaFoldDB" id="A0A508X3G4"/>
<evidence type="ECO:0000256" key="3">
    <source>
        <dbReference type="ARBA" id="ARBA00016090"/>
    </source>
</evidence>
<evidence type="ECO:0000313" key="7">
    <source>
        <dbReference type="EMBL" id="VTZ64116.1"/>
    </source>
</evidence>
<dbReference type="EMBL" id="CABFNB010000124">
    <property type="protein sequence ID" value="VTZ64116.1"/>
    <property type="molecule type" value="Genomic_DNA"/>
</dbReference>
<dbReference type="GO" id="GO:0004360">
    <property type="term" value="F:glutamine-fructose-6-phosphate transaminase (isomerizing) activity"/>
    <property type="evidence" value="ECO:0007669"/>
    <property type="project" value="UniProtKB-EC"/>
</dbReference>
<gene>
    <name evidence="7" type="ORF">EMEDMD4_560079</name>
</gene>
<dbReference type="GO" id="GO:0006047">
    <property type="term" value="P:UDP-N-acetylglucosamine metabolic process"/>
    <property type="evidence" value="ECO:0007669"/>
    <property type="project" value="TreeGrafter"/>
</dbReference>
<reference evidence="7" key="1">
    <citation type="submission" date="2019-06" db="EMBL/GenBank/DDBJ databases">
        <authorList>
            <person name="Le Quere A."/>
            <person name="Colella S."/>
        </authorList>
    </citation>
    <scope>NUCLEOTIDE SEQUENCE</scope>
    <source>
        <strain evidence="7">EmedicaeMD41</strain>
    </source>
</reference>
<dbReference type="GO" id="GO:0097367">
    <property type="term" value="F:carbohydrate derivative binding"/>
    <property type="evidence" value="ECO:0007669"/>
    <property type="project" value="InterPro"/>
</dbReference>
<dbReference type="Gene3D" id="3.40.50.10490">
    <property type="entry name" value="Glucose-6-phosphate isomerase like protein, domain 1"/>
    <property type="match status" value="2"/>
</dbReference>
<keyword evidence="5" id="KW-0315">Glutamine amidotransferase</keyword>
<comment type="catalytic activity">
    <reaction evidence="1">
        <text>D-fructose 6-phosphate + L-glutamine = D-glucosamine 6-phosphate + L-glutamate</text>
        <dbReference type="Rhea" id="RHEA:13237"/>
        <dbReference type="ChEBI" id="CHEBI:29985"/>
        <dbReference type="ChEBI" id="CHEBI:58359"/>
        <dbReference type="ChEBI" id="CHEBI:58725"/>
        <dbReference type="ChEBI" id="CHEBI:61527"/>
        <dbReference type="EC" id="2.6.1.16"/>
    </reaction>
</comment>
<dbReference type="RefSeq" id="WP_024312188.1">
    <property type="nucleotide sequence ID" value="NZ_ATYC01000008.1"/>
</dbReference>
<dbReference type="PANTHER" id="PTHR10937:SF0">
    <property type="entry name" value="GLUTAMINE--FRUCTOSE-6-PHOSPHATE TRANSAMINASE (ISOMERIZING)"/>
    <property type="match status" value="1"/>
</dbReference>